<accession>A0A387BNV6</accession>
<organism evidence="4 5">
    <name type="scientific">Gryllotalpicola protaetiae</name>
    <dbReference type="NCBI Taxonomy" id="2419771"/>
    <lineage>
        <taxon>Bacteria</taxon>
        <taxon>Bacillati</taxon>
        <taxon>Actinomycetota</taxon>
        <taxon>Actinomycetes</taxon>
        <taxon>Micrococcales</taxon>
        <taxon>Microbacteriaceae</taxon>
        <taxon>Gryllotalpicola</taxon>
    </lineage>
</organism>
<dbReference type="KEGG" id="gry:D7I44_04255"/>
<dbReference type="SUPFAM" id="SSF53218">
    <property type="entry name" value="Molybdenum cofactor biosynthesis proteins"/>
    <property type="match status" value="1"/>
</dbReference>
<dbReference type="InterPro" id="IPR036425">
    <property type="entry name" value="MoaB/Mog-like_dom_sf"/>
</dbReference>
<keyword evidence="2" id="KW-0501">Molybdenum cofactor biosynthesis</keyword>
<dbReference type="PANTHER" id="PTHR43764:SF1">
    <property type="entry name" value="MOLYBDOPTERIN MOLYBDOTRANSFERASE"/>
    <property type="match status" value="1"/>
</dbReference>
<evidence type="ECO:0000256" key="1">
    <source>
        <dbReference type="ARBA" id="ARBA00005046"/>
    </source>
</evidence>
<evidence type="ECO:0000313" key="4">
    <source>
        <dbReference type="EMBL" id="AYG02809.1"/>
    </source>
</evidence>
<name>A0A387BNV6_9MICO</name>
<dbReference type="EMBL" id="CP032624">
    <property type="protein sequence ID" value="AYG02809.1"/>
    <property type="molecule type" value="Genomic_DNA"/>
</dbReference>
<evidence type="ECO:0000313" key="5">
    <source>
        <dbReference type="Proteomes" id="UP000275069"/>
    </source>
</evidence>
<dbReference type="Gene3D" id="3.40.980.10">
    <property type="entry name" value="MoaB/Mog-like domain"/>
    <property type="match status" value="1"/>
</dbReference>
<proteinExistence type="predicted"/>
<dbReference type="NCBIfam" id="TIGR00177">
    <property type="entry name" value="molyb_syn"/>
    <property type="match status" value="1"/>
</dbReference>
<dbReference type="InterPro" id="IPR001453">
    <property type="entry name" value="MoaB/Mog_dom"/>
</dbReference>
<dbReference type="InterPro" id="IPR051920">
    <property type="entry name" value="MPT_Adenylyltrnsfr/MoaC-Rel"/>
</dbReference>
<dbReference type="Pfam" id="PF00994">
    <property type="entry name" value="MoCF_biosynth"/>
    <property type="match status" value="1"/>
</dbReference>
<comment type="pathway">
    <text evidence="1">Cofactor biosynthesis; molybdopterin biosynthesis.</text>
</comment>
<evidence type="ECO:0000256" key="2">
    <source>
        <dbReference type="ARBA" id="ARBA00023150"/>
    </source>
</evidence>
<dbReference type="SMART" id="SM00852">
    <property type="entry name" value="MoCF_biosynth"/>
    <property type="match status" value="1"/>
</dbReference>
<dbReference type="OrthoDB" id="9794429at2"/>
<sequence length="165" mass="17153">MAISTGSNRMTALALTVSTRAAAGVYDDTTGPMIYAWLTERGFDTSRRVVPDGPGVEAALRGAVSARLLIVVTSGGTGVSPTDRTPEHTRAVLDLELPGFAEEIRRVGATRTPHALLSRGVVGVAGRTLIVNLPGSAGGVRDGLEVLDGLYLHALDQIAGGDHQR</sequence>
<protein>
    <submittedName>
        <fullName evidence="4">MogA/MoaB family molybdenum cofactor biosynthesis protein</fullName>
    </submittedName>
</protein>
<dbReference type="Proteomes" id="UP000275069">
    <property type="component" value="Chromosome"/>
</dbReference>
<dbReference type="GO" id="GO:0006777">
    <property type="term" value="P:Mo-molybdopterin cofactor biosynthetic process"/>
    <property type="evidence" value="ECO:0007669"/>
    <property type="project" value="UniProtKB-KW"/>
</dbReference>
<dbReference type="RefSeq" id="WP_120788343.1">
    <property type="nucleotide sequence ID" value="NZ_CP032624.1"/>
</dbReference>
<reference evidence="4 5" key="1">
    <citation type="submission" date="2018-09" db="EMBL/GenBank/DDBJ databases">
        <title>Genome sequencing of strain 2DFW10M-5.</title>
        <authorList>
            <person name="Heo J."/>
            <person name="Kim S.-J."/>
            <person name="Kwon S.-W."/>
        </authorList>
    </citation>
    <scope>NUCLEOTIDE SEQUENCE [LARGE SCALE GENOMIC DNA]</scope>
    <source>
        <strain evidence="4 5">2DFW10M-5</strain>
    </source>
</reference>
<keyword evidence="5" id="KW-1185">Reference proteome</keyword>
<gene>
    <name evidence="4" type="ORF">D7I44_04255</name>
</gene>
<dbReference type="CDD" id="cd00886">
    <property type="entry name" value="MogA_MoaB"/>
    <property type="match status" value="1"/>
</dbReference>
<dbReference type="PANTHER" id="PTHR43764">
    <property type="entry name" value="MOLYBDENUM COFACTOR BIOSYNTHESIS"/>
    <property type="match status" value="1"/>
</dbReference>
<feature type="domain" description="MoaB/Mog" evidence="3">
    <location>
        <begin position="13"/>
        <end position="154"/>
    </location>
</feature>
<evidence type="ECO:0000259" key="3">
    <source>
        <dbReference type="SMART" id="SM00852"/>
    </source>
</evidence>
<dbReference type="AlphaFoldDB" id="A0A387BNV6"/>